<protein>
    <submittedName>
        <fullName evidence="1">Uncharacterized protein</fullName>
    </submittedName>
</protein>
<accession>A0ACC0D2T4</accession>
<name>A0ACC0D2T4_9PEZI</name>
<evidence type="ECO:0000313" key="2">
    <source>
        <dbReference type="Proteomes" id="UP001497680"/>
    </source>
</evidence>
<evidence type="ECO:0000313" key="1">
    <source>
        <dbReference type="EMBL" id="KAI6087015.1"/>
    </source>
</evidence>
<keyword evidence="2" id="KW-1185">Reference proteome</keyword>
<reference evidence="1 2" key="1">
    <citation type="journal article" date="2022" name="New Phytol.">
        <title>Ecological generalism drives hyperdiversity of secondary metabolite gene clusters in xylarialean endophytes.</title>
        <authorList>
            <person name="Franco M.E.E."/>
            <person name="Wisecaver J.H."/>
            <person name="Arnold A.E."/>
            <person name="Ju Y.M."/>
            <person name="Slot J.C."/>
            <person name="Ahrendt S."/>
            <person name="Moore L.P."/>
            <person name="Eastman K.E."/>
            <person name="Scott K."/>
            <person name="Konkel Z."/>
            <person name="Mondo S.J."/>
            <person name="Kuo A."/>
            <person name="Hayes R.D."/>
            <person name="Haridas S."/>
            <person name="Andreopoulos B."/>
            <person name="Riley R."/>
            <person name="LaButti K."/>
            <person name="Pangilinan J."/>
            <person name="Lipzen A."/>
            <person name="Amirebrahimi M."/>
            <person name="Yan J."/>
            <person name="Adam C."/>
            <person name="Keymanesh K."/>
            <person name="Ng V."/>
            <person name="Louie K."/>
            <person name="Northen T."/>
            <person name="Drula E."/>
            <person name="Henrissat B."/>
            <person name="Hsieh H.M."/>
            <person name="Youens-Clark K."/>
            <person name="Lutzoni F."/>
            <person name="Miadlikowska J."/>
            <person name="Eastwood D.C."/>
            <person name="Hamelin R.C."/>
            <person name="Grigoriev I.V."/>
            <person name="U'Ren J.M."/>
        </authorList>
    </citation>
    <scope>NUCLEOTIDE SEQUENCE [LARGE SCALE GENOMIC DNA]</scope>
    <source>
        <strain evidence="1 2">ER1909</strain>
    </source>
</reference>
<comment type="caution">
    <text evidence="1">The sequence shown here is derived from an EMBL/GenBank/DDBJ whole genome shotgun (WGS) entry which is preliminary data.</text>
</comment>
<dbReference type="Proteomes" id="UP001497680">
    <property type="component" value="Unassembled WGS sequence"/>
</dbReference>
<proteinExistence type="predicted"/>
<dbReference type="EMBL" id="MU394310">
    <property type="protein sequence ID" value="KAI6087015.1"/>
    <property type="molecule type" value="Genomic_DNA"/>
</dbReference>
<sequence>MASQQDSAERFQDVKYGQLGGPSSPPRSRMEVFRSKVWPFATGIITTLVIVLLVRLASPSSMTQTKTAQEIEGEEWNQCGRSSAVAMSRGCLMEPNFYGWFPARCVFPELSEKYPVFDDRTWYSDVNLTQEISSKDLWEGKHVKIYTKRMHGEHCLFQWRKLRYGMENEKEFLDTKTFSGHHAKHCADQLSERCEDADDKTEVELGFYHCKKTIW</sequence>
<organism evidence="1 2">
    <name type="scientific">Hypoxylon rubiginosum</name>
    <dbReference type="NCBI Taxonomy" id="110542"/>
    <lineage>
        <taxon>Eukaryota</taxon>
        <taxon>Fungi</taxon>
        <taxon>Dikarya</taxon>
        <taxon>Ascomycota</taxon>
        <taxon>Pezizomycotina</taxon>
        <taxon>Sordariomycetes</taxon>
        <taxon>Xylariomycetidae</taxon>
        <taxon>Xylariales</taxon>
        <taxon>Hypoxylaceae</taxon>
        <taxon>Hypoxylon</taxon>
    </lineage>
</organism>
<gene>
    <name evidence="1" type="ORF">F4821DRAFT_236861</name>
</gene>